<dbReference type="AlphaFoldDB" id="A0A9X3N0U2"/>
<dbReference type="InterPro" id="IPR029063">
    <property type="entry name" value="SAM-dependent_MTases_sf"/>
</dbReference>
<accession>A0A9X3N0U2</accession>
<organism evidence="1 2">
    <name type="scientific">Solirubrobacter ginsenosidimutans</name>
    <dbReference type="NCBI Taxonomy" id="490573"/>
    <lineage>
        <taxon>Bacteria</taxon>
        <taxon>Bacillati</taxon>
        <taxon>Actinomycetota</taxon>
        <taxon>Thermoleophilia</taxon>
        <taxon>Solirubrobacterales</taxon>
        <taxon>Solirubrobacteraceae</taxon>
        <taxon>Solirubrobacter</taxon>
    </lineage>
</organism>
<evidence type="ECO:0000313" key="1">
    <source>
        <dbReference type="EMBL" id="MDA0164737.1"/>
    </source>
</evidence>
<dbReference type="Pfam" id="PF13489">
    <property type="entry name" value="Methyltransf_23"/>
    <property type="match status" value="1"/>
</dbReference>
<sequence>MPEWQERITRETPPAIRIEHEVRYGAVAPLARSAPTWVDLGCGAGIAAAGALAGEGPPRAVLVDASEEALAQAAREIPAGETIGVQADLATADGLAAVRTALGDARDGVATCFEVIEHLESFIGVIELLVELATERDFTVVLSVPNDAFWPIESPWHKTMWGEGSFEELRRLLPAEHVVIQQVPLQGSALIPEGAEAALAGPFVGRADGVPSHFLAAFGPRCRELGARSGVAQADLAEQRRWERQREANLAIYEDHITWADRQLAQRQG</sequence>
<proteinExistence type="predicted"/>
<gene>
    <name evidence="1" type="ORF">OM076_31000</name>
</gene>
<protein>
    <recommendedName>
        <fullName evidence="3">Methyltransferase domain-containing protein</fullName>
    </recommendedName>
</protein>
<dbReference type="Gene3D" id="3.40.50.150">
    <property type="entry name" value="Vaccinia Virus protein VP39"/>
    <property type="match status" value="1"/>
</dbReference>
<keyword evidence="2" id="KW-1185">Reference proteome</keyword>
<evidence type="ECO:0000313" key="2">
    <source>
        <dbReference type="Proteomes" id="UP001149140"/>
    </source>
</evidence>
<evidence type="ECO:0008006" key="3">
    <source>
        <dbReference type="Google" id="ProtNLM"/>
    </source>
</evidence>
<reference evidence="1" key="1">
    <citation type="submission" date="2022-10" db="EMBL/GenBank/DDBJ databases">
        <title>The WGS of Solirubrobacter ginsenosidimutans DSM 21036.</title>
        <authorList>
            <person name="Jiang Z."/>
        </authorList>
    </citation>
    <scope>NUCLEOTIDE SEQUENCE</scope>
    <source>
        <strain evidence="1">DSM 21036</strain>
    </source>
</reference>
<comment type="caution">
    <text evidence="1">The sequence shown here is derived from an EMBL/GenBank/DDBJ whole genome shotgun (WGS) entry which is preliminary data.</text>
</comment>
<dbReference type="Proteomes" id="UP001149140">
    <property type="component" value="Unassembled WGS sequence"/>
</dbReference>
<dbReference type="RefSeq" id="WP_270043987.1">
    <property type="nucleotide sequence ID" value="NZ_JAPDOD010000037.1"/>
</dbReference>
<dbReference type="SUPFAM" id="SSF53335">
    <property type="entry name" value="S-adenosyl-L-methionine-dependent methyltransferases"/>
    <property type="match status" value="1"/>
</dbReference>
<dbReference type="EMBL" id="JAPDOD010000037">
    <property type="protein sequence ID" value="MDA0164737.1"/>
    <property type="molecule type" value="Genomic_DNA"/>
</dbReference>
<name>A0A9X3N0U2_9ACTN</name>